<evidence type="ECO:0000313" key="2">
    <source>
        <dbReference type="EMBL" id="MCQ4165051.1"/>
    </source>
</evidence>
<dbReference type="RefSeq" id="WP_255914105.1">
    <property type="nucleotide sequence ID" value="NZ_JANFQO010000007.1"/>
</dbReference>
<keyword evidence="3" id="KW-1185">Reference proteome</keyword>
<dbReference type="Proteomes" id="UP001165498">
    <property type="component" value="Unassembled WGS sequence"/>
</dbReference>
<organism evidence="2 3">
    <name type="scientific">Tahibacter harae</name>
    <dbReference type="NCBI Taxonomy" id="2963937"/>
    <lineage>
        <taxon>Bacteria</taxon>
        <taxon>Pseudomonadati</taxon>
        <taxon>Pseudomonadota</taxon>
        <taxon>Gammaproteobacteria</taxon>
        <taxon>Lysobacterales</taxon>
        <taxon>Rhodanobacteraceae</taxon>
        <taxon>Tahibacter</taxon>
    </lineage>
</organism>
<reference evidence="2" key="1">
    <citation type="submission" date="2022-07" db="EMBL/GenBank/DDBJ databases">
        <title>Tahibacter sp., a new gammaproteobacterium isolated from the silt sample collected at pig farm.</title>
        <authorList>
            <person name="Chen H."/>
        </authorList>
    </citation>
    <scope>NUCLEOTIDE SEQUENCE</scope>
    <source>
        <strain evidence="2">P2K</strain>
    </source>
</reference>
<sequence>MSEAKTKPTALPLETFLAGIADPERRADCAAIAALMQAASGEPAVLWGSIIGFGSYRYRYESGREGDWPLVSFAPRKGDISLYLAADYPRRAAQLARLGRHKTGKACVYIRRLADIDQGVLREMIEDSIQAHAAQRTHC</sequence>
<proteinExistence type="predicted"/>
<dbReference type="Pfam" id="PF08818">
    <property type="entry name" value="DUF1801"/>
    <property type="match status" value="1"/>
</dbReference>
<dbReference type="EMBL" id="JANFQO010000007">
    <property type="protein sequence ID" value="MCQ4165051.1"/>
    <property type="molecule type" value="Genomic_DNA"/>
</dbReference>
<name>A0ABT1QS21_9GAMM</name>
<evidence type="ECO:0000259" key="1">
    <source>
        <dbReference type="Pfam" id="PF08818"/>
    </source>
</evidence>
<gene>
    <name evidence="2" type="ORF">NM961_10045</name>
</gene>
<dbReference type="SUPFAM" id="SSF159888">
    <property type="entry name" value="YdhG-like"/>
    <property type="match status" value="1"/>
</dbReference>
<dbReference type="InterPro" id="IPR014922">
    <property type="entry name" value="YdhG-like"/>
</dbReference>
<evidence type="ECO:0000313" key="3">
    <source>
        <dbReference type="Proteomes" id="UP001165498"/>
    </source>
</evidence>
<accession>A0ABT1QS21</accession>
<protein>
    <submittedName>
        <fullName evidence="2">DUF1801 domain-containing protein</fullName>
    </submittedName>
</protein>
<comment type="caution">
    <text evidence="2">The sequence shown here is derived from an EMBL/GenBank/DDBJ whole genome shotgun (WGS) entry which is preliminary data.</text>
</comment>
<feature type="domain" description="YdhG-like" evidence="1">
    <location>
        <begin position="25"/>
        <end position="128"/>
    </location>
</feature>